<feature type="transmembrane region" description="Helical" evidence="12">
    <location>
        <begin position="127"/>
        <end position="149"/>
    </location>
</feature>
<keyword evidence="8 12" id="KW-1133">Transmembrane helix</keyword>
<evidence type="ECO:0000256" key="11">
    <source>
        <dbReference type="PIRNR" id="PIRNR016933"/>
    </source>
</evidence>
<feature type="transmembrane region" description="Helical" evidence="12">
    <location>
        <begin position="33"/>
        <end position="54"/>
    </location>
</feature>
<dbReference type="Pfam" id="PF13367">
    <property type="entry name" value="PrsW-protease"/>
    <property type="match status" value="1"/>
</dbReference>
<keyword evidence="14" id="KW-1185">Reference proteome</keyword>
<sequence>MLAIISAGIAPGIAFLSYIYLKDKYETEPIGVVIKTFIIGALMVFPVMVIQYAFNSEHLLQGNLAQAYLLSGLLEEFLKWFIVIYTAYHHVAFSERYDGIVYTAAVSLGFATAENLFYLYAYGIDVALWRALLPVASHGLFGIIMGYYIGKAKFSNKKVKWLLTGLILAIVLHGTYDLLMDSGSRWLYGVVPFMAFLWWYALRKVKQTYKYQEAWLQKYQAKNKIADHL</sequence>
<dbReference type="PIRSF" id="PIRSF016933">
    <property type="entry name" value="PrsW"/>
    <property type="match status" value="1"/>
</dbReference>
<keyword evidence="4 11" id="KW-1003">Cell membrane</keyword>
<evidence type="ECO:0000256" key="10">
    <source>
        <dbReference type="ARBA" id="ARBA00030345"/>
    </source>
</evidence>
<comment type="function">
    <text evidence="11">Involved in the degradation of specific anti-sigma factors.</text>
</comment>
<dbReference type="RefSeq" id="WP_188692063.1">
    <property type="nucleotide sequence ID" value="NZ_BMIR01000006.1"/>
</dbReference>
<evidence type="ECO:0000256" key="4">
    <source>
        <dbReference type="ARBA" id="ARBA00022475"/>
    </source>
</evidence>
<feature type="transmembrane region" description="Helical" evidence="12">
    <location>
        <begin position="185"/>
        <end position="202"/>
    </location>
</feature>
<evidence type="ECO:0000256" key="6">
    <source>
        <dbReference type="ARBA" id="ARBA00022692"/>
    </source>
</evidence>
<dbReference type="PANTHER" id="PTHR36844:SF1">
    <property type="entry name" value="PROTEASE PRSW"/>
    <property type="match status" value="1"/>
</dbReference>
<proteinExistence type="inferred from homology"/>
<keyword evidence="7 11" id="KW-0378">Hydrolase</keyword>
<dbReference type="AlphaFoldDB" id="A0A8J2YGW6"/>
<name>A0A8J2YGW6_9BACL</name>
<evidence type="ECO:0000256" key="8">
    <source>
        <dbReference type="ARBA" id="ARBA00022989"/>
    </source>
</evidence>
<accession>A0A8J2YGW6</accession>
<evidence type="ECO:0000256" key="12">
    <source>
        <dbReference type="SAM" id="Phobius"/>
    </source>
</evidence>
<comment type="subcellular location">
    <subcellularLocation>
        <location evidence="1">Cell membrane</location>
        <topology evidence="1">Multi-pass membrane protein</topology>
    </subcellularLocation>
</comment>
<dbReference type="EC" id="3.4.-.-" evidence="11"/>
<dbReference type="GO" id="GO:0008233">
    <property type="term" value="F:peptidase activity"/>
    <property type="evidence" value="ECO:0007669"/>
    <property type="project" value="UniProtKB-KW"/>
</dbReference>
<dbReference type="PANTHER" id="PTHR36844">
    <property type="entry name" value="PROTEASE PRSW"/>
    <property type="match status" value="1"/>
</dbReference>
<reference evidence="13" key="1">
    <citation type="journal article" date="2014" name="Int. J. Syst. Evol. Microbiol.">
        <title>Complete genome sequence of Corynebacterium casei LMG S-19264T (=DSM 44701T), isolated from a smear-ripened cheese.</title>
        <authorList>
            <consortium name="US DOE Joint Genome Institute (JGI-PGF)"/>
            <person name="Walter F."/>
            <person name="Albersmeier A."/>
            <person name="Kalinowski J."/>
            <person name="Ruckert C."/>
        </authorList>
    </citation>
    <scope>NUCLEOTIDE SEQUENCE</scope>
    <source>
        <strain evidence="13">CGMCC 1.15371</strain>
    </source>
</reference>
<feature type="transmembrane region" description="Helical" evidence="12">
    <location>
        <begin position="6"/>
        <end position="21"/>
    </location>
</feature>
<protein>
    <recommendedName>
        <fullName evidence="3 11">Protease PrsW</fullName>
        <ecNumber evidence="11">3.4.-.-</ecNumber>
    </recommendedName>
    <alternativeName>
        <fullName evidence="10 11">Protease responsible for activating sigma-W</fullName>
    </alternativeName>
</protein>
<reference evidence="13" key="2">
    <citation type="submission" date="2020-09" db="EMBL/GenBank/DDBJ databases">
        <authorList>
            <person name="Sun Q."/>
            <person name="Zhou Y."/>
        </authorList>
    </citation>
    <scope>NUCLEOTIDE SEQUENCE</scope>
    <source>
        <strain evidence="13">CGMCC 1.15371</strain>
    </source>
</reference>
<feature type="transmembrane region" description="Helical" evidence="12">
    <location>
        <begin position="66"/>
        <end position="88"/>
    </location>
</feature>
<keyword evidence="5 11" id="KW-0645">Protease</keyword>
<evidence type="ECO:0000313" key="13">
    <source>
        <dbReference type="EMBL" id="GGE38554.1"/>
    </source>
</evidence>
<dbReference type="GO" id="GO:0006508">
    <property type="term" value="P:proteolysis"/>
    <property type="evidence" value="ECO:0007669"/>
    <property type="project" value="UniProtKB-KW"/>
</dbReference>
<evidence type="ECO:0000256" key="7">
    <source>
        <dbReference type="ARBA" id="ARBA00022801"/>
    </source>
</evidence>
<keyword evidence="9 11" id="KW-0472">Membrane</keyword>
<dbReference type="InterPro" id="IPR026898">
    <property type="entry name" value="PrsW"/>
</dbReference>
<feature type="transmembrane region" description="Helical" evidence="12">
    <location>
        <begin position="100"/>
        <end position="121"/>
    </location>
</feature>
<evidence type="ECO:0000256" key="2">
    <source>
        <dbReference type="ARBA" id="ARBA00009165"/>
    </source>
</evidence>
<organism evidence="13 14">
    <name type="scientific">Pullulanibacillus camelliae</name>
    <dbReference type="NCBI Taxonomy" id="1707096"/>
    <lineage>
        <taxon>Bacteria</taxon>
        <taxon>Bacillati</taxon>
        <taxon>Bacillota</taxon>
        <taxon>Bacilli</taxon>
        <taxon>Bacillales</taxon>
        <taxon>Sporolactobacillaceae</taxon>
        <taxon>Pullulanibacillus</taxon>
    </lineage>
</organism>
<comment type="similarity">
    <text evidence="2 11">Belongs to the protease PrsW family.</text>
</comment>
<dbReference type="EMBL" id="BMIR01000006">
    <property type="protein sequence ID" value="GGE38554.1"/>
    <property type="molecule type" value="Genomic_DNA"/>
</dbReference>
<evidence type="ECO:0000256" key="1">
    <source>
        <dbReference type="ARBA" id="ARBA00004651"/>
    </source>
</evidence>
<evidence type="ECO:0000313" key="14">
    <source>
        <dbReference type="Proteomes" id="UP000628775"/>
    </source>
</evidence>
<dbReference type="InterPro" id="IPR023596">
    <property type="entry name" value="Peptidase_PrsW_arch/bac"/>
</dbReference>
<feature type="transmembrane region" description="Helical" evidence="12">
    <location>
        <begin position="161"/>
        <end position="179"/>
    </location>
</feature>
<dbReference type="Proteomes" id="UP000628775">
    <property type="component" value="Unassembled WGS sequence"/>
</dbReference>
<evidence type="ECO:0000256" key="9">
    <source>
        <dbReference type="ARBA" id="ARBA00023136"/>
    </source>
</evidence>
<evidence type="ECO:0000256" key="5">
    <source>
        <dbReference type="ARBA" id="ARBA00022670"/>
    </source>
</evidence>
<dbReference type="GO" id="GO:0005886">
    <property type="term" value="C:plasma membrane"/>
    <property type="evidence" value="ECO:0007669"/>
    <property type="project" value="UniProtKB-SubCell"/>
</dbReference>
<keyword evidence="6 12" id="KW-0812">Transmembrane</keyword>
<evidence type="ECO:0000256" key="3">
    <source>
        <dbReference type="ARBA" id="ARBA00018997"/>
    </source>
</evidence>
<dbReference type="NCBIfam" id="NF033739">
    <property type="entry name" value="intramemb_PrsW"/>
    <property type="match status" value="1"/>
</dbReference>
<gene>
    <name evidence="13" type="primary">prsW</name>
    <name evidence="13" type="ORF">GCM10011391_16730</name>
</gene>
<comment type="caution">
    <text evidence="13">The sequence shown here is derived from an EMBL/GenBank/DDBJ whole genome shotgun (WGS) entry which is preliminary data.</text>
</comment>